<dbReference type="GO" id="GO:0008270">
    <property type="term" value="F:zinc ion binding"/>
    <property type="evidence" value="ECO:0007669"/>
    <property type="project" value="UniProtKB-KW"/>
</dbReference>
<dbReference type="InterPro" id="IPR001841">
    <property type="entry name" value="Znf_RING"/>
</dbReference>
<evidence type="ECO:0000259" key="6">
    <source>
        <dbReference type="PROSITE" id="PS50089"/>
    </source>
</evidence>
<protein>
    <submittedName>
        <fullName evidence="7">Putative E3 ubiquitin protein ligase DRIP2</fullName>
    </submittedName>
</protein>
<dbReference type="PANTHER" id="PTHR46293:SF16">
    <property type="entry name" value="E3 UBIQUITIN PROTEIN LIGASE DRIP1"/>
    <property type="match status" value="1"/>
</dbReference>
<dbReference type="EMBL" id="JQ066265">
    <property type="protein sequence ID" value="AEY75223.2"/>
    <property type="molecule type" value="mRNA"/>
</dbReference>
<feature type="region of interest" description="Disordered" evidence="5">
    <location>
        <begin position="266"/>
        <end position="298"/>
    </location>
</feature>
<dbReference type="PANTHER" id="PTHR46293">
    <property type="entry name" value="E3 UBIQUITIN PROTEIN LIGASE DRIP1"/>
    <property type="match status" value="1"/>
</dbReference>
<feature type="domain" description="RING-type" evidence="6">
    <location>
        <begin position="20"/>
        <end position="61"/>
    </location>
</feature>
<keyword evidence="1" id="KW-0479">Metal-binding</keyword>
<dbReference type="InterPro" id="IPR044807">
    <property type="entry name" value="DRIP1-like"/>
</dbReference>
<feature type="compositionally biased region" description="Basic residues" evidence="5">
    <location>
        <begin position="284"/>
        <end position="293"/>
    </location>
</feature>
<feature type="region of interest" description="Disordered" evidence="5">
    <location>
        <begin position="115"/>
        <end position="139"/>
    </location>
</feature>
<accession>H2ETB9</accession>
<dbReference type="SMART" id="SM00184">
    <property type="entry name" value="RING"/>
    <property type="match status" value="1"/>
</dbReference>
<dbReference type="GO" id="GO:0004842">
    <property type="term" value="F:ubiquitin-protein transferase activity"/>
    <property type="evidence" value="ECO:0007669"/>
    <property type="project" value="InterPro"/>
</dbReference>
<sequence length="433" mass="48089">MTMKRLVRVKRDAIAACMTCPLCNKFLKEATAISLCLHTFCRKCIYDKITDEELENCPVCNIDLGIVPLEKMRPDHNLQDLRNKIFPFNKRKQKAAVAIPSVLLPARRKERSLSSLVVSTPRVSTQSTMTGRRTKPTRKALGLQGSGFSVEKLIKKEEELLEDRQDSSCSPDTSNKSAKSAGQSLSPCKNSQSICNRGLQNGAETQEAKWDLWKTLNYLAEAASRSKSFKSNVQASNAKPESVKVNDTDTKVLKAKIKENKRKAKVADEKISTDHVSPDTAKPNKLRRVRPKKEHAFGESRISPQAVLDANDSNLLWNDSIWFSLSASASENQEGDAPLPQIPSSYVRIKDGSIPVSFIQKLLMKKLGLKSEDEVEIKCMGHPVLPSLQVQNLVELWLDTASTGHRIPATIGSSGKDFVMILTYGRKVQQPSS</sequence>
<dbReference type="SUPFAM" id="SSF57850">
    <property type="entry name" value="RING/U-box"/>
    <property type="match status" value="1"/>
</dbReference>
<organism evidence="7">
    <name type="scientific">Vigna unguiculata</name>
    <name type="common">Cowpea</name>
    <dbReference type="NCBI Taxonomy" id="3917"/>
    <lineage>
        <taxon>Eukaryota</taxon>
        <taxon>Viridiplantae</taxon>
        <taxon>Streptophyta</taxon>
        <taxon>Embryophyta</taxon>
        <taxon>Tracheophyta</taxon>
        <taxon>Spermatophyta</taxon>
        <taxon>Magnoliopsida</taxon>
        <taxon>eudicotyledons</taxon>
        <taxon>Gunneridae</taxon>
        <taxon>Pentapetalae</taxon>
        <taxon>rosids</taxon>
        <taxon>fabids</taxon>
        <taxon>Fabales</taxon>
        <taxon>Fabaceae</taxon>
        <taxon>Papilionoideae</taxon>
        <taxon>50 kb inversion clade</taxon>
        <taxon>NPAAA clade</taxon>
        <taxon>indigoferoid/millettioid clade</taxon>
        <taxon>Phaseoleae</taxon>
        <taxon>Vigna</taxon>
    </lineage>
</organism>
<feature type="compositionally biased region" description="Polar residues" evidence="5">
    <location>
        <begin position="115"/>
        <end position="131"/>
    </location>
</feature>
<evidence type="ECO:0000256" key="5">
    <source>
        <dbReference type="SAM" id="MobiDB-lite"/>
    </source>
</evidence>
<proteinExistence type="evidence at transcript level"/>
<feature type="compositionally biased region" description="Basic and acidic residues" evidence="5">
    <location>
        <begin position="266"/>
        <end position="277"/>
    </location>
</feature>
<dbReference type="Gene3D" id="3.30.40.10">
    <property type="entry name" value="Zinc/RING finger domain, C3HC4 (zinc finger)"/>
    <property type="match status" value="1"/>
</dbReference>
<evidence type="ECO:0000256" key="2">
    <source>
        <dbReference type="ARBA" id="ARBA00022771"/>
    </source>
</evidence>
<dbReference type="CDD" id="cd16525">
    <property type="entry name" value="RING-HC_PCGF"/>
    <property type="match status" value="1"/>
</dbReference>
<dbReference type="PROSITE" id="PS50089">
    <property type="entry name" value="ZF_RING_2"/>
    <property type="match status" value="1"/>
</dbReference>
<evidence type="ECO:0000256" key="4">
    <source>
        <dbReference type="PROSITE-ProRule" id="PRU00175"/>
    </source>
</evidence>
<dbReference type="AlphaFoldDB" id="H2ETB9"/>
<reference evidence="7" key="1">
    <citation type="journal article" date="2014" name="Plant Physiol. Biochem.">
        <title>The cowpea RING ubiquitin ligase VuDRIP interacts with transcription factor VuDREB2A for regulating abiotic stress responses.</title>
        <authorList>
            <person name="Sadhukhan A."/>
            <person name="Panda S.K."/>
            <person name="Sahoo L."/>
        </authorList>
    </citation>
    <scope>NUCLEOTIDE SEQUENCE</scope>
</reference>
<feature type="region of interest" description="Disordered" evidence="5">
    <location>
        <begin position="161"/>
        <end position="191"/>
    </location>
</feature>
<evidence type="ECO:0000256" key="1">
    <source>
        <dbReference type="ARBA" id="ARBA00022723"/>
    </source>
</evidence>
<evidence type="ECO:0000256" key="3">
    <source>
        <dbReference type="ARBA" id="ARBA00022833"/>
    </source>
</evidence>
<dbReference type="Pfam" id="PF13923">
    <property type="entry name" value="zf-C3HC4_2"/>
    <property type="match status" value="1"/>
</dbReference>
<dbReference type="InterPro" id="IPR017907">
    <property type="entry name" value="Znf_RING_CS"/>
</dbReference>
<dbReference type="PROSITE" id="PS00518">
    <property type="entry name" value="ZF_RING_1"/>
    <property type="match status" value="1"/>
</dbReference>
<feature type="compositionally biased region" description="Polar residues" evidence="5">
    <location>
        <begin position="167"/>
        <end position="191"/>
    </location>
</feature>
<dbReference type="InterPro" id="IPR013083">
    <property type="entry name" value="Znf_RING/FYVE/PHD"/>
</dbReference>
<name>H2ETB9_VIGUN</name>
<keyword evidence="2 4" id="KW-0863">Zinc-finger</keyword>
<evidence type="ECO:0000313" key="7">
    <source>
        <dbReference type="EMBL" id="AEY75223.2"/>
    </source>
</evidence>
<keyword evidence="3" id="KW-0862">Zinc</keyword>